<reference evidence="1 2" key="1">
    <citation type="submission" date="2018-09" db="EMBL/GenBank/DDBJ databases">
        <authorList>
            <person name="Ulbrich M.C."/>
            <person name="Stoner T.H."/>
            <person name="Garlena R.A."/>
            <person name="Russell D.A."/>
            <person name="Pope W.H."/>
            <person name="Jacobs-Sera D."/>
            <person name="Hatfull G.F."/>
        </authorList>
    </citation>
    <scope>NUCLEOTIDE SEQUENCE [LARGE SCALE GENOMIC DNA]</scope>
</reference>
<organism evidence="1 2">
    <name type="scientific">Arthrobacter phage Faja</name>
    <dbReference type="NCBI Taxonomy" id="2419957"/>
    <lineage>
        <taxon>Viruses</taxon>
        <taxon>Duplodnaviria</taxon>
        <taxon>Heunggongvirae</taxon>
        <taxon>Uroviricota</taxon>
        <taxon>Caudoviricetes</taxon>
        <taxon>Fajavirus</taxon>
        <taxon>Fajavirus faja</taxon>
    </lineage>
</organism>
<evidence type="ECO:0000313" key="1">
    <source>
        <dbReference type="EMBL" id="AYN57899.1"/>
    </source>
</evidence>
<dbReference type="EMBL" id="MH834612">
    <property type="protein sequence ID" value="AYN57899.1"/>
    <property type="molecule type" value="Genomic_DNA"/>
</dbReference>
<name>A0A3G2KFY9_9CAUD</name>
<gene>
    <name evidence="1" type="primary">47</name>
    <name evidence="1" type="ORF">PBI_FAJA_47</name>
</gene>
<proteinExistence type="predicted"/>
<dbReference type="Proteomes" id="UP000280317">
    <property type="component" value="Segment"/>
</dbReference>
<keyword evidence="2" id="KW-1185">Reference proteome</keyword>
<evidence type="ECO:0000313" key="2">
    <source>
        <dbReference type="Proteomes" id="UP000280317"/>
    </source>
</evidence>
<sequence length="70" mass="8472">MIIRAIPQWAGQPELFFNDDKLTHQQRRDLKEELGQRNFYVQDIMLADPMQILVEREVRMKLEAEQEKNE</sequence>
<dbReference type="RefSeq" id="YP_010656333.1">
    <property type="nucleotide sequence ID" value="NC_070837.1"/>
</dbReference>
<dbReference type="KEGG" id="vg:77932212"/>
<accession>A0A3G2KFY9</accession>
<protein>
    <submittedName>
        <fullName evidence="1">Uncharacterized protein</fullName>
    </submittedName>
</protein>
<dbReference type="GeneID" id="77932212"/>